<organism evidence="2 3">
    <name type="scientific">Cohnella hongkongensis</name>
    <dbReference type="NCBI Taxonomy" id="178337"/>
    <lineage>
        <taxon>Bacteria</taxon>
        <taxon>Bacillati</taxon>
        <taxon>Bacillota</taxon>
        <taxon>Bacilli</taxon>
        <taxon>Bacillales</taxon>
        <taxon>Paenibacillaceae</taxon>
        <taxon>Cohnella</taxon>
    </lineage>
</organism>
<accession>A0ABV9FD35</accession>
<keyword evidence="1" id="KW-0812">Transmembrane</keyword>
<comment type="caution">
    <text evidence="2">The sequence shown here is derived from an EMBL/GenBank/DDBJ whole genome shotgun (WGS) entry which is preliminary data.</text>
</comment>
<keyword evidence="1" id="KW-1133">Transmembrane helix</keyword>
<evidence type="ECO:0008006" key="4">
    <source>
        <dbReference type="Google" id="ProtNLM"/>
    </source>
</evidence>
<keyword evidence="3" id="KW-1185">Reference proteome</keyword>
<reference evidence="3" key="1">
    <citation type="journal article" date="2019" name="Int. J. Syst. Evol. Microbiol.">
        <title>The Global Catalogue of Microorganisms (GCM) 10K type strain sequencing project: providing services to taxonomists for standard genome sequencing and annotation.</title>
        <authorList>
            <consortium name="The Broad Institute Genomics Platform"/>
            <consortium name="The Broad Institute Genome Sequencing Center for Infectious Disease"/>
            <person name="Wu L."/>
            <person name="Ma J."/>
        </authorList>
    </citation>
    <scope>NUCLEOTIDE SEQUENCE [LARGE SCALE GENOMIC DNA]</scope>
    <source>
        <strain evidence="3">CCUG 49571</strain>
    </source>
</reference>
<evidence type="ECO:0000256" key="1">
    <source>
        <dbReference type="SAM" id="Phobius"/>
    </source>
</evidence>
<gene>
    <name evidence="2" type="ORF">ACFO3S_11755</name>
</gene>
<dbReference type="Proteomes" id="UP001596028">
    <property type="component" value="Unassembled WGS sequence"/>
</dbReference>
<evidence type="ECO:0000313" key="3">
    <source>
        <dbReference type="Proteomes" id="UP001596028"/>
    </source>
</evidence>
<sequence length="333" mass="37815">MRQTSKIMDDQELKAMEIRSGREIDVRDRVMERIAGRQGSRRRRGNFEFVRRPAAVVAFLVGVALLTSITGYAANQYLQLKNSRGEVVLRTKEQGKYNPYEAELSDRLGQEWEKLQPLLEPGELAAYYVKDAELDADRWNRIHFGYVPLPHDDYDAFLVQLRDTNGPALPQPGYVPEGYVFENASVQARYGPLPPSPEYETLVDELLAEAESAADNRKLFYRVLPWSEASGANLQYHKGEAVLNLFAYKSNGNSMLPLTPEMNAEKAVAGGTEMMIYESEEGGDARKYFRHRAIWYGTQAGAFYVIADDPKHPLDKQELIRIAESMIVQTERP</sequence>
<name>A0ABV9FD35_9BACL</name>
<evidence type="ECO:0000313" key="2">
    <source>
        <dbReference type="EMBL" id="MFC4598915.1"/>
    </source>
</evidence>
<feature type="transmembrane region" description="Helical" evidence="1">
    <location>
        <begin position="53"/>
        <end position="74"/>
    </location>
</feature>
<dbReference type="EMBL" id="JBHSEP010000007">
    <property type="protein sequence ID" value="MFC4598915.1"/>
    <property type="molecule type" value="Genomic_DNA"/>
</dbReference>
<dbReference type="RefSeq" id="WP_378095703.1">
    <property type="nucleotide sequence ID" value="NZ_JBHSEP010000007.1"/>
</dbReference>
<protein>
    <recommendedName>
        <fullName evidence="4">DUF4367 domain-containing protein</fullName>
    </recommendedName>
</protein>
<proteinExistence type="predicted"/>
<keyword evidence="1" id="KW-0472">Membrane</keyword>